<keyword evidence="3" id="KW-0966">Cell projection</keyword>
<accession>A0A9P1FE45</accession>
<comment type="caution">
    <text evidence="2">The sequence shown here is derived from an EMBL/GenBank/DDBJ whole genome shotgun (WGS) entry which is preliminary data.</text>
</comment>
<dbReference type="GO" id="GO:0030286">
    <property type="term" value="C:dynein complex"/>
    <property type="evidence" value="ECO:0007669"/>
    <property type="project" value="InterPro"/>
</dbReference>
<dbReference type="GO" id="GO:0008569">
    <property type="term" value="F:minus-end-directed microtubule motor activity"/>
    <property type="evidence" value="ECO:0007669"/>
    <property type="project" value="InterPro"/>
</dbReference>
<dbReference type="InterPro" id="IPR027417">
    <property type="entry name" value="P-loop_NTPase"/>
</dbReference>
<dbReference type="Pfam" id="PF03028">
    <property type="entry name" value="Dynein_heavy"/>
    <property type="match status" value="1"/>
</dbReference>
<evidence type="ECO:0000313" key="4">
    <source>
        <dbReference type="Proteomes" id="UP001152797"/>
    </source>
</evidence>
<organism evidence="2">
    <name type="scientific">Cladocopium goreaui</name>
    <dbReference type="NCBI Taxonomy" id="2562237"/>
    <lineage>
        <taxon>Eukaryota</taxon>
        <taxon>Sar</taxon>
        <taxon>Alveolata</taxon>
        <taxon>Dinophyceae</taxon>
        <taxon>Suessiales</taxon>
        <taxon>Symbiodiniaceae</taxon>
        <taxon>Cladocopium</taxon>
    </lineage>
</organism>
<evidence type="ECO:0000259" key="1">
    <source>
        <dbReference type="Pfam" id="PF03028"/>
    </source>
</evidence>
<gene>
    <name evidence="2" type="ORF">C1SCF055_LOCUS1298</name>
</gene>
<dbReference type="FunFam" id="3.40.50.300:FF:000362">
    <property type="entry name" value="Dynein, axonemal, heavy chain 6"/>
    <property type="match status" value="1"/>
</dbReference>
<keyword evidence="3" id="KW-0969">Cilium</keyword>
<dbReference type="EMBL" id="CAMXCT010000031">
    <property type="protein sequence ID" value="CAI3972738.1"/>
    <property type="molecule type" value="Genomic_DNA"/>
</dbReference>
<dbReference type="Proteomes" id="UP001152797">
    <property type="component" value="Unassembled WGS sequence"/>
</dbReference>
<protein>
    <submittedName>
        <fullName evidence="3">Dynein-1-beta heavy chain, flagellar inner arm I1 complex (1-beta DHC) (Dynein-1, subspecies f)</fullName>
    </submittedName>
</protein>
<name>A0A9P1FE45_9DINO</name>
<dbReference type="OrthoDB" id="427301at2759"/>
<dbReference type="InterPro" id="IPR004273">
    <property type="entry name" value="Dynein_heavy_D6_P-loop"/>
</dbReference>
<evidence type="ECO:0000313" key="2">
    <source>
        <dbReference type="EMBL" id="CAI3972738.1"/>
    </source>
</evidence>
<sequence>MFPPIKWFLSFMKWLFLSKMEYKVLKIARKLFKVVNADEACCADCPYRHLSKMERMYLHRILKDQARWGSDYRQFIKTFQSQIIAMQKEESDAGESVTEAEFCNAVLYATQEYMEKIVKKMHEEIKKEYKADEKLRRSWLEHPESLADRCLDHKLLFAFMVCNRCLRHKVHAQFMGKQHITDEEWSFFLRGVEAGKGVVEESIESDCPKWMNAGAFKKLQVLERLTMKGGNKAFEGLTAEMFTPQWEDFGMDDNMTNRKMPGEWGSKLTAFQQLLIIKALRENFLQLVVRHVVEAEMGSHYIVSPPFDLVGCFKDSKKTMPLIFVLSAGADPTDYLVKLARDFEYEERLHFISLGQGQGQKAENLIQMGRESGDWVCLQNCHLAASWMPTLERIQEMQDPDQIDDMYRLWLTSMPSPSFPVPVLQGGIKITNEPPKGLRANLSRTFQDISTEIYEGCSKSREYKKLLSRTQLCSVAGWILTPEEYLVDLCWV</sequence>
<dbReference type="AlphaFoldDB" id="A0A9P1FE45"/>
<keyword evidence="4" id="KW-1185">Reference proteome</keyword>
<dbReference type="GO" id="GO:0007018">
    <property type="term" value="P:microtubule-based movement"/>
    <property type="evidence" value="ECO:0007669"/>
    <property type="project" value="InterPro"/>
</dbReference>
<keyword evidence="3" id="KW-0282">Flagellum</keyword>
<evidence type="ECO:0000313" key="3">
    <source>
        <dbReference type="EMBL" id="CAL4760050.1"/>
    </source>
</evidence>
<feature type="domain" description="Dynein heavy chain region D6 P-loop" evidence="1">
    <location>
        <begin position="318"/>
        <end position="431"/>
    </location>
</feature>
<dbReference type="EMBL" id="CAMXCT020000031">
    <property type="protein sequence ID" value="CAL1126113.1"/>
    <property type="molecule type" value="Genomic_DNA"/>
</dbReference>
<dbReference type="PANTHER" id="PTHR22878">
    <property type="entry name" value="DYNEIN HEAVY CHAIN 6, AXONEMAL-LIKE-RELATED"/>
    <property type="match status" value="1"/>
</dbReference>
<reference evidence="3 4" key="2">
    <citation type="submission" date="2024-05" db="EMBL/GenBank/DDBJ databases">
        <authorList>
            <person name="Chen Y."/>
            <person name="Shah S."/>
            <person name="Dougan E. K."/>
            <person name="Thang M."/>
            <person name="Chan C."/>
        </authorList>
    </citation>
    <scope>NUCLEOTIDE SEQUENCE [LARGE SCALE GENOMIC DNA]</scope>
</reference>
<dbReference type="Gene3D" id="3.40.50.300">
    <property type="entry name" value="P-loop containing nucleotide triphosphate hydrolases"/>
    <property type="match status" value="1"/>
</dbReference>
<dbReference type="GO" id="GO:0051959">
    <property type="term" value="F:dynein light intermediate chain binding"/>
    <property type="evidence" value="ECO:0007669"/>
    <property type="project" value="InterPro"/>
</dbReference>
<dbReference type="EMBL" id="CAMXCT030000031">
    <property type="protein sequence ID" value="CAL4760050.1"/>
    <property type="molecule type" value="Genomic_DNA"/>
</dbReference>
<proteinExistence type="predicted"/>
<reference evidence="2" key="1">
    <citation type="submission" date="2022-10" db="EMBL/GenBank/DDBJ databases">
        <authorList>
            <person name="Chen Y."/>
            <person name="Dougan E. K."/>
            <person name="Chan C."/>
            <person name="Rhodes N."/>
            <person name="Thang M."/>
        </authorList>
    </citation>
    <scope>NUCLEOTIDE SEQUENCE</scope>
</reference>
<dbReference type="PANTHER" id="PTHR22878:SF68">
    <property type="entry name" value="DYNEIN HEAVY CHAIN 6, AXONEMAL-LIKE"/>
    <property type="match status" value="1"/>
</dbReference>
<dbReference type="GO" id="GO:0045505">
    <property type="term" value="F:dynein intermediate chain binding"/>
    <property type="evidence" value="ECO:0007669"/>
    <property type="project" value="InterPro"/>
</dbReference>
<dbReference type="InterPro" id="IPR026983">
    <property type="entry name" value="DHC"/>
</dbReference>